<dbReference type="SUPFAM" id="SSF50939">
    <property type="entry name" value="Sialidases"/>
    <property type="match status" value="1"/>
</dbReference>
<feature type="compositionally biased region" description="Basic and acidic residues" evidence="4">
    <location>
        <begin position="187"/>
        <end position="204"/>
    </location>
</feature>
<dbReference type="GO" id="GO:0016020">
    <property type="term" value="C:membrane"/>
    <property type="evidence" value="ECO:0007669"/>
    <property type="project" value="InterPro"/>
</dbReference>
<keyword evidence="1" id="KW-0732">Signal</keyword>
<dbReference type="SUPFAM" id="SSF141072">
    <property type="entry name" value="CalX-like"/>
    <property type="match status" value="1"/>
</dbReference>
<protein>
    <submittedName>
        <fullName evidence="6">Sialidase domain-containing/CalX-like domain superfamily protein</fullName>
    </submittedName>
</protein>
<sequence>MATTNLNGSTTATFAVTLSVPLEKPISVKWNTEDGTGKAGVDYEAASGTLEFAQGETSKAIQVVVYGVDPDAPVSGKTFLIRIVPPSDAIVGNALTECTIVVTDDEGTPVTTVQVATGPKGLKGDPGLSAYELAKLQGYEGTLEDWMNEIADASQAAQRAQDAANSVDKKIADGTASAVTQATAQAERSKSEADRSKAQADRADVAASVASTGRVWATTAEAIASGLVPNGGYFNVLSPDGDMYANQYQNVNGTAVATGKDLPSGQAVRDVKETVFLSPDNSNILCKIVDANGAHLIVILKNGKWYAMGQDARIQEVAQASAEAIIYSVINETSLLSVNDSVGGKMMRQVKNGDLYLPNMITAIQKMYAFSHEKEIRDAVNAVTDIDDLIAAANKDKSFYALDNTGKLTTQGLTFGRVTKDSGFLVNGWPQGKSCADTTGRIYQGFNRGSSHVSNDKLPVVAFSDDMGKTWSEPVAVVTGKVNARGTDAWALGVDDQDRPWTIVRNRGASNAVGSTYYEIYRSDDRGVTWTLVGRIDQITQSGNVPELFHDLEFMNGRFYTAYHFASSSRVGFLSFSPDNPLTTMVNVDVISHGDPAYPANTTVLCEATITADPSKDGGGVWLFGGLRTQVSTTPPKMYFIKGDLTGFEMFDAPESVRLSPVPVKRVGDQMIALMMERYNTGQSNLWIGSATDFYLKQAANFYKVDLGKMLRTPIPSNGSTNQGVQDMVAVNGTIFLSWAQQFENGDTDIYCATFNPTRPNSLTTYEFLEKM</sequence>
<proteinExistence type="predicted"/>
<evidence type="ECO:0000259" key="5">
    <source>
        <dbReference type="Pfam" id="PF03160"/>
    </source>
</evidence>
<evidence type="ECO:0000256" key="2">
    <source>
        <dbReference type="ARBA" id="ARBA00022737"/>
    </source>
</evidence>
<accession>A0A482MG86</accession>
<dbReference type="EMBL" id="MK618715">
    <property type="protein sequence ID" value="QBQ72219.1"/>
    <property type="molecule type" value="Genomic_DNA"/>
</dbReference>
<name>A0A482MG86_9CAUD</name>
<evidence type="ECO:0000256" key="3">
    <source>
        <dbReference type="ARBA" id="ARBA00022837"/>
    </source>
</evidence>
<dbReference type="InterPro" id="IPR038081">
    <property type="entry name" value="CalX-like_sf"/>
</dbReference>
<feature type="region of interest" description="Disordered" evidence="4">
    <location>
        <begin position="181"/>
        <end position="204"/>
    </location>
</feature>
<dbReference type="GO" id="GO:0007154">
    <property type="term" value="P:cell communication"/>
    <property type="evidence" value="ECO:0007669"/>
    <property type="project" value="InterPro"/>
</dbReference>
<feature type="domain" description="Calx-beta" evidence="5">
    <location>
        <begin position="9"/>
        <end position="66"/>
    </location>
</feature>
<reference evidence="7" key="1">
    <citation type="submission" date="2019-03" db="EMBL/GenBank/DDBJ databases">
        <authorList>
            <person name="Bockoven R."/>
            <person name="Gutierrez J."/>
            <person name="Newkirk H."/>
            <person name="Liu M."/>
            <person name="Ramsey J."/>
            <person name="Cahill J."/>
        </authorList>
    </citation>
    <scope>NUCLEOTIDE SEQUENCE [LARGE SCALE GENOMIC DNA]</scope>
</reference>
<evidence type="ECO:0000313" key="7">
    <source>
        <dbReference type="Proteomes" id="UP000307326"/>
    </source>
</evidence>
<dbReference type="InterPro" id="IPR003644">
    <property type="entry name" value="Calx_beta"/>
</dbReference>
<keyword evidence="7" id="KW-1185">Reference proteome</keyword>
<keyword evidence="2" id="KW-0677">Repeat</keyword>
<dbReference type="Gene3D" id="2.60.40.2030">
    <property type="match status" value="1"/>
</dbReference>
<keyword evidence="3" id="KW-0106">Calcium</keyword>
<dbReference type="CDD" id="cd15482">
    <property type="entry name" value="Sialidase_non-viral"/>
    <property type="match status" value="1"/>
</dbReference>
<evidence type="ECO:0000256" key="1">
    <source>
        <dbReference type="ARBA" id="ARBA00022729"/>
    </source>
</evidence>
<dbReference type="Proteomes" id="UP000307326">
    <property type="component" value="Segment"/>
</dbReference>
<dbReference type="InterPro" id="IPR036278">
    <property type="entry name" value="Sialidase_sf"/>
</dbReference>
<organism evidence="6 7">
    <name type="scientific">Serratia phage Parlo</name>
    <dbReference type="NCBI Taxonomy" id="2557554"/>
    <lineage>
        <taxon>Viruses</taxon>
        <taxon>Duplodnaviria</taxon>
        <taxon>Heunggongvirae</taxon>
        <taxon>Uroviricota</taxon>
        <taxon>Caudoviricetes</taxon>
        <taxon>Parlovirus</taxon>
        <taxon>Parlovirus parlo</taxon>
    </lineage>
</organism>
<gene>
    <name evidence="6" type="ORF">CPT_Parlo_070</name>
</gene>
<dbReference type="Pfam" id="PF03160">
    <property type="entry name" value="Calx-beta"/>
    <property type="match status" value="1"/>
</dbReference>
<evidence type="ECO:0000256" key="4">
    <source>
        <dbReference type="SAM" id="MobiDB-lite"/>
    </source>
</evidence>
<dbReference type="Gene3D" id="2.120.10.10">
    <property type="match status" value="1"/>
</dbReference>
<evidence type="ECO:0000313" key="6">
    <source>
        <dbReference type="EMBL" id="QBQ72219.1"/>
    </source>
</evidence>